<dbReference type="Proteomes" id="UP001144280">
    <property type="component" value="Unassembled WGS sequence"/>
</dbReference>
<evidence type="ECO:0000313" key="2">
    <source>
        <dbReference type="EMBL" id="GLI03206.1"/>
    </source>
</evidence>
<evidence type="ECO:0008006" key="4">
    <source>
        <dbReference type="Google" id="ProtNLM"/>
    </source>
</evidence>
<feature type="transmembrane region" description="Helical" evidence="1">
    <location>
        <begin position="129"/>
        <end position="149"/>
    </location>
</feature>
<keyword evidence="1" id="KW-0472">Membrane</keyword>
<gene>
    <name evidence="2" type="ORF">Pa4123_84840</name>
</gene>
<evidence type="ECO:0000313" key="3">
    <source>
        <dbReference type="Proteomes" id="UP001144280"/>
    </source>
</evidence>
<comment type="caution">
    <text evidence="2">The sequence shown here is derived from an EMBL/GenBank/DDBJ whole genome shotgun (WGS) entry which is preliminary data.</text>
</comment>
<dbReference type="RefSeq" id="WP_281905229.1">
    <property type="nucleotide sequence ID" value="NZ_BSDI01000078.1"/>
</dbReference>
<proteinExistence type="predicted"/>
<evidence type="ECO:0000256" key="1">
    <source>
        <dbReference type="SAM" id="Phobius"/>
    </source>
</evidence>
<accession>A0ABQ5R9E0</accession>
<protein>
    <recommendedName>
        <fullName evidence="4">DUF3592 domain-containing protein</fullName>
    </recommendedName>
</protein>
<reference evidence="2" key="1">
    <citation type="submission" date="2022-12" db="EMBL/GenBank/DDBJ databases">
        <title>New Phytohabitans aurantiacus sp. RD004123 nov., an actinomycete isolated from soil.</title>
        <authorList>
            <person name="Triningsih D.W."/>
            <person name="Harunari E."/>
            <person name="Igarashi Y."/>
        </authorList>
    </citation>
    <scope>NUCLEOTIDE SEQUENCE</scope>
    <source>
        <strain evidence="2">RD004123</strain>
    </source>
</reference>
<organism evidence="2 3">
    <name type="scientific">Phytohabitans aurantiacus</name>
    <dbReference type="NCBI Taxonomy" id="3016789"/>
    <lineage>
        <taxon>Bacteria</taxon>
        <taxon>Bacillati</taxon>
        <taxon>Actinomycetota</taxon>
        <taxon>Actinomycetes</taxon>
        <taxon>Micromonosporales</taxon>
        <taxon>Micromonosporaceae</taxon>
    </lineage>
</organism>
<name>A0ABQ5R9E0_9ACTN</name>
<feature type="transmembrane region" description="Helical" evidence="1">
    <location>
        <begin position="12"/>
        <end position="31"/>
    </location>
</feature>
<keyword evidence="3" id="KW-1185">Reference proteome</keyword>
<sequence>MVDQASGDVRVRLWVAGVSGVLAAILLFYFAHRVYVETASYAAYRAGTLASEPAEVMDAEYYSGTGGYAGGNAQEVTFRLHSGGERSSLVRVRDRYLDVEKGNTVRLGMWHGHLVTVEGAYVRTPWTPGASLVFVLLPPAFVLAVLQCYRLLRSRRERPELLPNDNSSVSYISAAGLLAFGTGLVMLLIQDVPWSAVPAFVVSALGPLTWFTVREIRLRRSS</sequence>
<dbReference type="EMBL" id="BSDI01000078">
    <property type="protein sequence ID" value="GLI03206.1"/>
    <property type="molecule type" value="Genomic_DNA"/>
</dbReference>
<keyword evidence="1" id="KW-1133">Transmembrane helix</keyword>
<keyword evidence="1" id="KW-0812">Transmembrane</keyword>
<feature type="transmembrane region" description="Helical" evidence="1">
    <location>
        <begin position="195"/>
        <end position="213"/>
    </location>
</feature>
<feature type="transmembrane region" description="Helical" evidence="1">
    <location>
        <begin position="169"/>
        <end position="189"/>
    </location>
</feature>